<protein>
    <submittedName>
        <fullName evidence="1">Uncharacterized protein</fullName>
    </submittedName>
</protein>
<accession>A0A7S0RJ06</accession>
<sequence length="196" mass="21828">MALLNRAAASSAVAAGRSLRPAVPVRPARSTVRTSALLDFFKPKQQAPKVPVRPKRETMVLAPSYNLQASLIAIAAFAGYEGWYPVTGLFGLLGVFLTIQASRISFIFDDEAFEIRRNGSETENVVVGGLNRWPYETFVNWELWWPAFPILFYFKETQTKPEGQIHFFPIIFNGAQLYKVACERLGPSATSGPKDQ</sequence>
<dbReference type="InterPro" id="IPR021467">
    <property type="entry name" value="DUF3119"/>
</dbReference>
<dbReference type="AlphaFoldDB" id="A0A7S0RJ06"/>
<gene>
    <name evidence="1" type="ORF">CLEI1391_LOCUS8943</name>
</gene>
<name>A0A7S0RJ06_9CHLO</name>
<dbReference type="PANTHER" id="PTHR35550:SF2">
    <property type="entry name" value="OS05G0401200 PROTEIN"/>
    <property type="match status" value="1"/>
</dbReference>
<reference evidence="1" key="1">
    <citation type="submission" date="2021-01" db="EMBL/GenBank/DDBJ databases">
        <authorList>
            <person name="Corre E."/>
            <person name="Pelletier E."/>
            <person name="Niang G."/>
            <person name="Scheremetjew M."/>
            <person name="Finn R."/>
            <person name="Kale V."/>
            <person name="Holt S."/>
            <person name="Cochrane G."/>
            <person name="Meng A."/>
            <person name="Brown T."/>
            <person name="Cohen L."/>
        </authorList>
    </citation>
    <scope>NUCLEOTIDE SEQUENCE</scope>
    <source>
        <strain evidence="1">SAG 11-49</strain>
    </source>
</reference>
<organism evidence="1">
    <name type="scientific">Chlamydomonas leiostraca</name>
    <dbReference type="NCBI Taxonomy" id="1034604"/>
    <lineage>
        <taxon>Eukaryota</taxon>
        <taxon>Viridiplantae</taxon>
        <taxon>Chlorophyta</taxon>
        <taxon>core chlorophytes</taxon>
        <taxon>Chlorophyceae</taxon>
        <taxon>CS clade</taxon>
        <taxon>Chlamydomonadales</taxon>
        <taxon>Chlamydomonadaceae</taxon>
        <taxon>Chlamydomonas</taxon>
    </lineage>
</organism>
<evidence type="ECO:0000313" key="1">
    <source>
        <dbReference type="EMBL" id="CAD8679232.1"/>
    </source>
</evidence>
<proteinExistence type="predicted"/>
<dbReference type="EMBL" id="HBFB01015948">
    <property type="protein sequence ID" value="CAD8679232.1"/>
    <property type="molecule type" value="Transcribed_RNA"/>
</dbReference>
<dbReference type="Pfam" id="PF11317">
    <property type="entry name" value="DUF3119"/>
    <property type="match status" value="1"/>
</dbReference>
<dbReference type="PANTHER" id="PTHR35550">
    <property type="match status" value="1"/>
</dbReference>